<gene>
    <name evidence="4" type="ORF">ALGA_4097</name>
</gene>
<protein>
    <submittedName>
        <fullName evidence="4">Uncharacterized protein</fullName>
    </submittedName>
</protein>
<dbReference type="InterPro" id="IPR027414">
    <property type="entry name" value="GH95_N_dom"/>
</dbReference>
<dbReference type="Pfam" id="PF14498">
    <property type="entry name" value="Glyco_hyd_65N_2"/>
    <property type="match status" value="1"/>
</dbReference>
<dbReference type="InterPro" id="IPR049053">
    <property type="entry name" value="AFCA-like_C"/>
</dbReference>
<dbReference type="Pfam" id="PF21307">
    <property type="entry name" value="Glyco_hydro_95_C"/>
    <property type="match status" value="1"/>
</dbReference>
<dbReference type="GO" id="GO:0005975">
    <property type="term" value="P:carbohydrate metabolic process"/>
    <property type="evidence" value="ECO:0007669"/>
    <property type="project" value="InterPro"/>
</dbReference>
<evidence type="ECO:0000313" key="4">
    <source>
        <dbReference type="EMBL" id="BAX82388.1"/>
    </source>
</evidence>
<sequence length="792" mass="90488">MIHNFNKQLIKYANVLLAFLLIACHPQEKPHDDLLWYKEPANSWNEALPLGNGKLGVMVFGNTSNERIQLNDDSMWPAGSSDWNEPEGNKNDIDKIRALLFEGNNEEADQLFVNKLSRKRVVRSHQTLGDLFIDFDHENITDYRRELNISEASLLVSYKSNGSLVTEQVFVSHPHKAIIIQLTSEAPEGLNAKLRLSRPNDNGFKTAKTLTTNDGLLLMQGEVTQRGGEFNSKSAPILEGVQFETRLKINNEGGIVQKGEDYLELKKVKKATLYLVSNSSYYFDEYSKQNKNDLVAIGSKSFDVLKKEHCEDYQSLYSRLKFQLGNNDLNSIPTNQRIERVKNGAVDLGLEALLFKYGRYLLISSSREGTNPANLQGLWNENIQARWNADYHLNINLQMNYWLADMTNLGELNNPLFDYIDRLVENGKVTASKNFGCRGAFIPHATDLWASTWLRAPTAYWGCSIGAGGWLMQHYWRHYEYTRDNEFLKERAFPAMQEVARFYSDWIIEDPRDGTLISAPSTSPENSFYNSEGKSVATCLGSAMDQQIIYEVFENYLKACEILHIETEFVKKVKQQKNQLRPGFVIGDDGRILEWDRAYKEPEPGHRHMSHLYGFYPGNFVDREKNPDLIIAVKKTLNHRLENGGAGPGWSRVWLINCFARLLDGDKAHKHIQLLLKKSIGKNLFNIYPPFQIDGNFGYTAGVSEMLLQSNEKNTIRILPALPKVWQSGKITGLKARGGLTLDIFWSNNQLDKAIISSEFRNSFNLIYQDKIIPIDMQKGDTYTYELFGYEK</sequence>
<keyword evidence="5" id="KW-1185">Reference proteome</keyword>
<dbReference type="KEGG" id="mbas:ALGA_4097"/>
<dbReference type="PROSITE" id="PS51257">
    <property type="entry name" value="PROKAR_LIPOPROTEIN"/>
    <property type="match status" value="1"/>
</dbReference>
<dbReference type="EMBL" id="AP018042">
    <property type="protein sequence ID" value="BAX82388.1"/>
    <property type="molecule type" value="Genomic_DNA"/>
</dbReference>
<dbReference type="InterPro" id="IPR054363">
    <property type="entry name" value="GH95_cat"/>
</dbReference>
<dbReference type="PANTHER" id="PTHR31084:SF0">
    <property type="entry name" value="ALPHA-L-FUCOSIDASE 2"/>
    <property type="match status" value="1"/>
</dbReference>
<dbReference type="AlphaFoldDB" id="A0A1Y1CPM1"/>
<dbReference type="Proteomes" id="UP000218267">
    <property type="component" value="Chromosome"/>
</dbReference>
<dbReference type="PIRSF" id="PIRSF007663">
    <property type="entry name" value="UCP007663"/>
    <property type="match status" value="1"/>
</dbReference>
<dbReference type="PANTHER" id="PTHR31084">
    <property type="entry name" value="ALPHA-L-FUCOSIDASE 2"/>
    <property type="match status" value="1"/>
</dbReference>
<name>A0A1Y1CPM1_9BACT</name>
<proteinExistence type="predicted"/>
<organism evidence="4 5">
    <name type="scientific">Labilibaculum antarcticum</name>
    <dbReference type="NCBI Taxonomy" id="1717717"/>
    <lineage>
        <taxon>Bacteria</taxon>
        <taxon>Pseudomonadati</taxon>
        <taxon>Bacteroidota</taxon>
        <taxon>Bacteroidia</taxon>
        <taxon>Marinilabiliales</taxon>
        <taxon>Marinifilaceae</taxon>
        <taxon>Labilibaculum</taxon>
    </lineage>
</organism>
<dbReference type="RefSeq" id="WP_096432660.1">
    <property type="nucleotide sequence ID" value="NZ_AP018042.1"/>
</dbReference>
<feature type="domain" description="Alpha fucosidase A-like C-terminal" evidence="2">
    <location>
        <begin position="709"/>
        <end position="772"/>
    </location>
</feature>
<evidence type="ECO:0000259" key="3">
    <source>
        <dbReference type="Pfam" id="PF22124"/>
    </source>
</evidence>
<dbReference type="InterPro" id="IPR012341">
    <property type="entry name" value="6hp_glycosidase-like_sf"/>
</dbReference>
<evidence type="ECO:0000259" key="1">
    <source>
        <dbReference type="Pfam" id="PF14498"/>
    </source>
</evidence>
<dbReference type="Pfam" id="PF22124">
    <property type="entry name" value="Glyco_hydro_95_cat"/>
    <property type="match status" value="1"/>
</dbReference>
<dbReference type="OrthoDB" id="9802600at2"/>
<dbReference type="InterPro" id="IPR016518">
    <property type="entry name" value="Alpha-L-fucosidase"/>
</dbReference>
<dbReference type="Gene3D" id="1.50.10.10">
    <property type="match status" value="1"/>
</dbReference>
<reference evidence="4 5" key="1">
    <citation type="journal article" date="2018" name="Mar. Genomics">
        <title>Complete genome sequence of Marinifilaceae bacterium strain SPP2, isolated from the Antarctic marine sediment.</title>
        <authorList>
            <person name="Watanabe M."/>
            <person name="Kojima H."/>
            <person name="Fukui M."/>
        </authorList>
    </citation>
    <scope>NUCLEOTIDE SEQUENCE [LARGE SCALE GENOMIC DNA]</scope>
    <source>
        <strain evidence="4 5">SPP2</strain>
    </source>
</reference>
<accession>A0A1Y1CPM1</accession>
<feature type="domain" description="Glycosyl hydrolase family 95 catalytic" evidence="3">
    <location>
        <begin position="302"/>
        <end position="707"/>
    </location>
</feature>
<dbReference type="SUPFAM" id="SSF48208">
    <property type="entry name" value="Six-hairpin glycosidases"/>
    <property type="match status" value="1"/>
</dbReference>
<reference evidence="5" key="2">
    <citation type="journal article" date="2020" name="Antonie Van Leeuwenhoek">
        <title>Labilibaculum antarcticum sp. nov., a novel facultative anaerobic, psychrotorelant bacterium isolated from marine sediment of Antarctica.</title>
        <authorList>
            <person name="Watanabe M."/>
            <person name="Kojima H."/>
            <person name="Fukui M."/>
        </authorList>
    </citation>
    <scope>NUCLEOTIDE SEQUENCE [LARGE SCALE GENOMIC DNA]</scope>
    <source>
        <strain evidence="5">SPP2</strain>
    </source>
</reference>
<dbReference type="InterPro" id="IPR008928">
    <property type="entry name" value="6-hairpin_glycosidase_sf"/>
</dbReference>
<evidence type="ECO:0000313" key="5">
    <source>
        <dbReference type="Proteomes" id="UP000218267"/>
    </source>
</evidence>
<feature type="domain" description="Glycosyl hydrolase family 95 N-terminal" evidence="1">
    <location>
        <begin position="35"/>
        <end position="281"/>
    </location>
</feature>
<dbReference type="GO" id="GO:0004560">
    <property type="term" value="F:alpha-L-fucosidase activity"/>
    <property type="evidence" value="ECO:0007669"/>
    <property type="project" value="InterPro"/>
</dbReference>
<evidence type="ECO:0000259" key="2">
    <source>
        <dbReference type="Pfam" id="PF21307"/>
    </source>
</evidence>